<proteinExistence type="inferred from homology"/>
<dbReference type="Gene3D" id="3.40.980.10">
    <property type="entry name" value="MoaB/Mog-like domain"/>
    <property type="match status" value="1"/>
</dbReference>
<dbReference type="InterPro" id="IPR001453">
    <property type="entry name" value="MoaB/Mog_dom"/>
</dbReference>
<evidence type="ECO:0000256" key="6">
    <source>
        <dbReference type="PIRNR" id="PIRNR006443"/>
    </source>
</evidence>
<dbReference type="PANTHER" id="PTHR43232:SF2">
    <property type="entry name" value="MOLYBDENUM COFACTOR BIOSYNTHESIS PROTEIN B"/>
    <property type="match status" value="1"/>
</dbReference>
<dbReference type="SUPFAM" id="SSF53218">
    <property type="entry name" value="Molybdenum cofactor biosynthesis proteins"/>
    <property type="match status" value="1"/>
</dbReference>
<dbReference type="PIRSF" id="PIRSF006443">
    <property type="entry name" value="MoaB"/>
    <property type="match status" value="1"/>
</dbReference>
<dbReference type="FunFam" id="3.40.980.10:FF:000006">
    <property type="entry name" value="Molybdenum cofactor biosynthesis protein B"/>
    <property type="match status" value="1"/>
</dbReference>
<evidence type="ECO:0000256" key="1">
    <source>
        <dbReference type="ARBA" id="ARBA00003487"/>
    </source>
</evidence>
<name>A0A1W7A8I4_9STAP</name>
<organism evidence="8 9">
    <name type="scientific">Macrococcoides canis</name>
    <dbReference type="NCBI Taxonomy" id="1855823"/>
    <lineage>
        <taxon>Bacteria</taxon>
        <taxon>Bacillati</taxon>
        <taxon>Bacillota</taxon>
        <taxon>Bacilli</taxon>
        <taxon>Bacillales</taxon>
        <taxon>Staphylococcaceae</taxon>
        <taxon>Macrococcoides</taxon>
    </lineage>
</organism>
<comment type="similarity">
    <text evidence="3 6">Belongs to the MoaB/Mog family.</text>
</comment>
<dbReference type="KEGG" id="mcak:MCCS_02630"/>
<dbReference type="GO" id="GO:0005829">
    <property type="term" value="C:cytosol"/>
    <property type="evidence" value="ECO:0007669"/>
    <property type="project" value="TreeGrafter"/>
</dbReference>
<protein>
    <recommendedName>
        <fullName evidence="4 6">Molybdenum cofactor biosynthesis protein B</fullName>
    </recommendedName>
</protein>
<evidence type="ECO:0000256" key="2">
    <source>
        <dbReference type="ARBA" id="ARBA00005046"/>
    </source>
</evidence>
<evidence type="ECO:0000313" key="9">
    <source>
        <dbReference type="Proteomes" id="UP000194154"/>
    </source>
</evidence>
<keyword evidence="5 6" id="KW-0501">Molybdenum cofactor biosynthesis</keyword>
<evidence type="ECO:0000259" key="7">
    <source>
        <dbReference type="SMART" id="SM00852"/>
    </source>
</evidence>
<comment type="function">
    <text evidence="1 6">May be involved in the biosynthesis of molybdopterin.</text>
</comment>
<reference evidence="8 9" key="1">
    <citation type="journal article" date="2017" name="Int. J. Syst. Evol. Microbiol.">
        <title>Macrococcus canis sp. nov., a skin bacterium associated with infections in dogs.</title>
        <authorList>
            <person name="Gobeli Brawand S."/>
            <person name="Cotting K."/>
            <person name="Gomez-Sanz E."/>
            <person name="Collaud A."/>
            <person name="Thomann A."/>
            <person name="Brodard I."/>
            <person name="Rodriguez-Campos S."/>
            <person name="Strauss C."/>
            <person name="Perreten V."/>
        </authorList>
    </citation>
    <scope>NUCLEOTIDE SEQUENCE [LARGE SCALE GENOMIC DNA]</scope>
    <source>
        <strain evidence="8 9">KM45013</strain>
    </source>
</reference>
<dbReference type="InterPro" id="IPR012245">
    <property type="entry name" value="MoaB"/>
</dbReference>
<feature type="domain" description="MoaB/Mog" evidence="7">
    <location>
        <begin position="14"/>
        <end position="159"/>
    </location>
</feature>
<dbReference type="SMART" id="SM00852">
    <property type="entry name" value="MoCF_biosynth"/>
    <property type="match status" value="1"/>
</dbReference>
<dbReference type="PROSITE" id="PS01078">
    <property type="entry name" value="MOCF_BIOSYNTHESIS_1"/>
    <property type="match status" value="1"/>
</dbReference>
<dbReference type="InterPro" id="IPR008284">
    <property type="entry name" value="MoCF_biosynth_CS"/>
</dbReference>
<dbReference type="OrthoDB" id="9784492at2"/>
<dbReference type="InterPro" id="IPR036425">
    <property type="entry name" value="MoaB/Mog-like_dom_sf"/>
</dbReference>
<dbReference type="STRING" id="1855823.MCCS_02630"/>
<evidence type="ECO:0000256" key="5">
    <source>
        <dbReference type="ARBA" id="ARBA00023150"/>
    </source>
</evidence>
<evidence type="ECO:0000256" key="3">
    <source>
        <dbReference type="ARBA" id="ARBA00006112"/>
    </source>
</evidence>
<evidence type="ECO:0000313" key="8">
    <source>
        <dbReference type="EMBL" id="ARQ05932.1"/>
    </source>
</evidence>
<keyword evidence="9" id="KW-1185">Reference proteome</keyword>
<dbReference type="GeneID" id="35294415"/>
<evidence type="ECO:0000256" key="4">
    <source>
        <dbReference type="ARBA" id="ARBA00015262"/>
    </source>
</evidence>
<dbReference type="GO" id="GO:0006777">
    <property type="term" value="P:Mo-molybdopterin cofactor biosynthetic process"/>
    <property type="evidence" value="ECO:0007669"/>
    <property type="project" value="UniProtKB-UniRule"/>
</dbReference>
<dbReference type="UniPathway" id="UPA00344"/>
<dbReference type="Pfam" id="PF00994">
    <property type="entry name" value="MoCF_biosynth"/>
    <property type="match status" value="1"/>
</dbReference>
<dbReference type="NCBIfam" id="TIGR00177">
    <property type="entry name" value="molyb_syn"/>
    <property type="match status" value="1"/>
</dbReference>
<dbReference type="EMBL" id="CP021059">
    <property type="protein sequence ID" value="ARQ05932.1"/>
    <property type="molecule type" value="Genomic_DNA"/>
</dbReference>
<sequence>MEHSNEKRKQLLVGVITVSDTRDYDTDKGGKAIIEHLKTIEIDVSRENYLIVKDDQADIRASIMKLLHDKVDVIITTGGTGVAKRDVTIEVVQSIIDKEMEGFGEIFRYLSYTEDVGTRAMLSRALCGTKDNTVIFSIPGSVGAVNLAMKKLITQEIHHIVHELNK</sequence>
<accession>A0A1W7A8I4</accession>
<dbReference type="CDD" id="cd00886">
    <property type="entry name" value="MogA_MoaB"/>
    <property type="match status" value="1"/>
</dbReference>
<dbReference type="AlphaFoldDB" id="A0A1W7A8I4"/>
<dbReference type="Proteomes" id="UP000194154">
    <property type="component" value="Chromosome"/>
</dbReference>
<gene>
    <name evidence="8" type="primary">moaB</name>
    <name evidence="8" type="ORF">MCCS_02630</name>
</gene>
<comment type="pathway">
    <text evidence="2 6">Cofactor biosynthesis; molybdopterin biosynthesis.</text>
</comment>
<dbReference type="PANTHER" id="PTHR43232">
    <property type="entry name" value="MOLYBDENUM COFACTOR BIOSYNTHESIS PROTEIN B"/>
    <property type="match status" value="1"/>
</dbReference>
<dbReference type="RefSeq" id="WP_086041642.1">
    <property type="nucleotide sequence ID" value="NZ_CBCRZA010000003.1"/>
</dbReference>